<keyword evidence="9" id="KW-1185">Reference proteome</keyword>
<comment type="caution">
    <text evidence="8">The sequence shown here is derived from an EMBL/GenBank/DDBJ whole genome shotgun (WGS) entry which is preliminary data.</text>
</comment>
<dbReference type="PANTHER" id="PTHR40079:SF4">
    <property type="entry name" value="GH26 DOMAIN-CONTAINING PROTEIN-RELATED"/>
    <property type="match status" value="1"/>
</dbReference>
<evidence type="ECO:0000313" key="8">
    <source>
        <dbReference type="EMBL" id="MFC5007658.1"/>
    </source>
</evidence>
<comment type="similarity">
    <text evidence="1 4">Belongs to the glycosyl hydrolase 26 family.</text>
</comment>
<dbReference type="InterPro" id="IPR022790">
    <property type="entry name" value="GH26_dom"/>
</dbReference>
<gene>
    <name evidence="8" type="ORF">ACFPIJ_58860</name>
</gene>
<dbReference type="RefSeq" id="WP_380128295.1">
    <property type="nucleotide sequence ID" value="NZ_JBHSIU010000130.1"/>
</dbReference>
<protein>
    <submittedName>
        <fullName evidence="8">Glycoside hydrolase family 26 protein</fullName>
    </submittedName>
</protein>
<dbReference type="SUPFAM" id="SSF51445">
    <property type="entry name" value="(Trans)glycosidases"/>
    <property type="match status" value="1"/>
</dbReference>
<dbReference type="InterPro" id="IPR017853">
    <property type="entry name" value="GH"/>
</dbReference>
<name>A0ABV9WJB9_9ACTN</name>
<dbReference type="PROSITE" id="PS51764">
    <property type="entry name" value="GH26"/>
    <property type="match status" value="1"/>
</dbReference>
<sequence length="357" mass="39732">MPRHTRETPRSFRIWMAANTIVVVGLAAWILSPAAKDPDSTQSRGNAAVAEENRRQAQKPAPTREEILAIPGLRFGISTPQAPWSSAEVGAAAKAAGADPTVVQYFVKWTQELRADSIPQTYKQGALPVISWEPWAGVKSGPNQTDYALSKIISGKFDDYITRFATSVRDQKWPVAIRLAHEMNGNWYPWSEKQSGNKPGEYAEMWRHVHGIFAAVGATNVIWVWSPNIIRPVPSVKLDPLYPGDAYVDWIGMVGYAVEESKAATVFEPTIAAVRKFSQKPLIITETAVEKGPHQLQWIADFFAWMNRRQDMVGFIWFNFSKEEGGTSDWRFTVHPPLAEAVRKGMAGVKLAAPPPH</sequence>
<evidence type="ECO:0000256" key="3">
    <source>
        <dbReference type="ARBA" id="ARBA00023295"/>
    </source>
</evidence>
<keyword evidence="6" id="KW-0812">Transmembrane</keyword>
<organism evidence="8 9">
    <name type="scientific">Dactylosporangium cerinum</name>
    <dbReference type="NCBI Taxonomy" id="1434730"/>
    <lineage>
        <taxon>Bacteria</taxon>
        <taxon>Bacillati</taxon>
        <taxon>Actinomycetota</taxon>
        <taxon>Actinomycetes</taxon>
        <taxon>Micromonosporales</taxon>
        <taxon>Micromonosporaceae</taxon>
        <taxon>Dactylosporangium</taxon>
    </lineage>
</organism>
<accession>A0ABV9WJB9</accession>
<evidence type="ECO:0000259" key="7">
    <source>
        <dbReference type="PROSITE" id="PS51764"/>
    </source>
</evidence>
<reference evidence="9" key="1">
    <citation type="journal article" date="2019" name="Int. J. Syst. Evol. Microbiol.">
        <title>The Global Catalogue of Microorganisms (GCM) 10K type strain sequencing project: providing services to taxonomists for standard genome sequencing and annotation.</title>
        <authorList>
            <consortium name="The Broad Institute Genomics Platform"/>
            <consortium name="The Broad Institute Genome Sequencing Center for Infectious Disease"/>
            <person name="Wu L."/>
            <person name="Ma J."/>
        </authorList>
    </citation>
    <scope>NUCLEOTIDE SEQUENCE [LARGE SCALE GENOMIC DNA]</scope>
    <source>
        <strain evidence="9">CGMCC 4.7152</strain>
    </source>
</reference>
<dbReference type="PANTHER" id="PTHR40079">
    <property type="entry name" value="MANNAN ENDO-1,4-BETA-MANNOSIDASE E-RELATED"/>
    <property type="match status" value="1"/>
</dbReference>
<dbReference type="GO" id="GO:0016787">
    <property type="term" value="F:hydrolase activity"/>
    <property type="evidence" value="ECO:0007669"/>
    <property type="project" value="UniProtKB-KW"/>
</dbReference>
<proteinExistence type="inferred from homology"/>
<dbReference type="Pfam" id="PF02156">
    <property type="entry name" value="Glyco_hydro_26"/>
    <property type="match status" value="1"/>
</dbReference>
<feature type="domain" description="GH26" evidence="7">
    <location>
        <begin position="55"/>
        <end position="342"/>
    </location>
</feature>
<evidence type="ECO:0000256" key="6">
    <source>
        <dbReference type="SAM" id="Phobius"/>
    </source>
</evidence>
<keyword evidence="2 4" id="KW-0378">Hydrolase</keyword>
<dbReference type="Proteomes" id="UP001595912">
    <property type="component" value="Unassembled WGS sequence"/>
</dbReference>
<evidence type="ECO:0000256" key="1">
    <source>
        <dbReference type="ARBA" id="ARBA00007754"/>
    </source>
</evidence>
<dbReference type="Gene3D" id="3.20.20.80">
    <property type="entry name" value="Glycosidases"/>
    <property type="match status" value="1"/>
</dbReference>
<keyword evidence="6" id="KW-0472">Membrane</keyword>
<evidence type="ECO:0000256" key="5">
    <source>
        <dbReference type="SAM" id="MobiDB-lite"/>
    </source>
</evidence>
<feature type="transmembrane region" description="Helical" evidence="6">
    <location>
        <begin position="12"/>
        <end position="31"/>
    </location>
</feature>
<feature type="active site" description="Proton donor" evidence="4">
    <location>
        <position position="182"/>
    </location>
</feature>
<evidence type="ECO:0000256" key="2">
    <source>
        <dbReference type="ARBA" id="ARBA00022801"/>
    </source>
</evidence>
<keyword evidence="6" id="KW-1133">Transmembrane helix</keyword>
<feature type="active site" description="Nucleophile" evidence="4">
    <location>
        <position position="286"/>
    </location>
</feature>
<keyword evidence="3 4" id="KW-0326">Glycosidase</keyword>
<evidence type="ECO:0000313" key="9">
    <source>
        <dbReference type="Proteomes" id="UP001595912"/>
    </source>
</evidence>
<dbReference type="InterPro" id="IPR000805">
    <property type="entry name" value="Glyco_hydro_26"/>
</dbReference>
<evidence type="ECO:0000256" key="4">
    <source>
        <dbReference type="PROSITE-ProRule" id="PRU01100"/>
    </source>
</evidence>
<feature type="region of interest" description="Disordered" evidence="5">
    <location>
        <begin position="35"/>
        <end position="63"/>
    </location>
</feature>
<dbReference type="EMBL" id="JBHSIU010000130">
    <property type="protein sequence ID" value="MFC5007658.1"/>
    <property type="molecule type" value="Genomic_DNA"/>
</dbReference>